<dbReference type="InterPro" id="IPR036302">
    <property type="entry name" value="Pyosin/cloacin_T_dom_sf"/>
</dbReference>
<evidence type="ECO:0000313" key="7">
    <source>
        <dbReference type="Proteomes" id="UP000192722"/>
    </source>
</evidence>
<comment type="caution">
    <text evidence="6">The sequence shown here is derived from an EMBL/GenBank/DDBJ whole genome shotgun (WGS) entry which is preliminary data.</text>
</comment>
<feature type="compositionally biased region" description="Gly residues" evidence="4">
    <location>
        <begin position="26"/>
        <end position="38"/>
    </location>
</feature>
<feature type="domain" description="Pyosin/cloacin translocation" evidence="5">
    <location>
        <begin position="411"/>
        <end position="550"/>
    </location>
</feature>
<evidence type="ECO:0000256" key="4">
    <source>
        <dbReference type="SAM" id="MobiDB-lite"/>
    </source>
</evidence>
<dbReference type="EMBL" id="MRWD01000045">
    <property type="protein sequence ID" value="ORJ19951.1"/>
    <property type="molecule type" value="Genomic_DNA"/>
</dbReference>
<feature type="region of interest" description="Disordered" evidence="4">
    <location>
        <begin position="240"/>
        <end position="265"/>
    </location>
</feature>
<evidence type="ECO:0000259" key="5">
    <source>
        <dbReference type="Pfam" id="PF06958"/>
    </source>
</evidence>
<dbReference type="SUPFAM" id="SSF69369">
    <property type="entry name" value="Cloacin translocation domain"/>
    <property type="match status" value="1"/>
</dbReference>
<evidence type="ECO:0000256" key="2">
    <source>
        <dbReference type="ARBA" id="ARBA00023022"/>
    </source>
</evidence>
<dbReference type="InterPro" id="IPR016128">
    <property type="entry name" value="Pyosin/cloacin_T_dom"/>
</dbReference>
<protein>
    <recommendedName>
        <fullName evidence="5">Pyosin/cloacin translocation domain-containing protein</fullName>
    </recommendedName>
</protein>
<dbReference type="RefSeq" id="WP_084983774.1">
    <property type="nucleotide sequence ID" value="NZ_CBCSCF010000023.1"/>
</dbReference>
<keyword evidence="3" id="KW-0078">Bacteriocin</keyword>
<sequence length="705" mass="73850">MSGFDYGGGPGDGTPWSEERGKLPDPGGGKVGNSGNGEYGSSTGNTLADQQISDILNDKDVHQKLSNLIAAARGLNPSVTMQGTLLTATGTLTLAFNGLNVEQVTQLGLRGAAMDVTPEGKPPIGYGDIETGHAQPKGTPIAGGNNDVGADTIGKSSVGTLVSVVQGTIPPGFWLNNGKVMTQLKKTVITGGNGKNGTTQTSVVTYDSEVPQLTEAYSEGVKQRAEAAAKAEARAKAEAEARDKAEAEARAKAETAKREAAEAQARAEAEARVKAEAQARAEALAQAMKKAGIEPTPNWTQEKAGAATAALSSAGTLALNRASGMMQLGIAGKGVLTTTSELAGYIAGAVWRGAVSLGRIAVVTPAGAVITAIVGGLWPTEAGSGSDKVPGRDVPAIFGVQAGLMTAGMVNIAPGMKTVNLPVRGSLVYEEGRLAVKLVKTGGSVPAEVQVLTGVRDAVTGLDRITVPAVAGMPSRTVLINPVPFGPAAPPNTGNTAPAPVTPVHTGNTFRQADSIVTTTLPIYEGAGLQDFIYWQPDATGTGVEPVYVMISDIYGETNAKGKYSGRDYHTEKSGGPILNLDWKTAKIDSVGIDKVKLHTSRFPPSDGNKMMIDRLEKILNNKIPVTDTDKRFYTHEIRELERYRNLGIKDGEVPQSISRRKELWNNTHTATLEDYKINERELSLYTDEALQADYEQELKDALGG</sequence>
<keyword evidence="1" id="KW-0929">Antimicrobial</keyword>
<organism evidence="6 7">
    <name type="scientific">Rouxiella silvae</name>
    <dbReference type="NCBI Taxonomy" id="1646373"/>
    <lineage>
        <taxon>Bacteria</taxon>
        <taxon>Pseudomonadati</taxon>
        <taxon>Pseudomonadota</taxon>
        <taxon>Gammaproteobacteria</taxon>
        <taxon>Enterobacterales</taxon>
        <taxon>Yersiniaceae</taxon>
        <taxon>Rouxiella</taxon>
    </lineage>
</organism>
<proteinExistence type="predicted"/>
<dbReference type="Pfam" id="PF06958">
    <property type="entry name" value="Pyocin_S"/>
    <property type="match status" value="1"/>
</dbReference>
<accession>A0ABX3TXJ4</accession>
<evidence type="ECO:0000256" key="1">
    <source>
        <dbReference type="ARBA" id="ARBA00022529"/>
    </source>
</evidence>
<keyword evidence="7" id="KW-1185">Reference proteome</keyword>
<feature type="compositionally biased region" description="Gly residues" evidence="4">
    <location>
        <begin position="1"/>
        <end position="12"/>
    </location>
</feature>
<dbReference type="Proteomes" id="UP000192722">
    <property type="component" value="Unassembled WGS sequence"/>
</dbReference>
<gene>
    <name evidence="6" type="ORF">BS639_17400</name>
</gene>
<reference evidence="6 7" key="1">
    <citation type="journal article" date="2017" name="Int. J. Syst. Evol. Microbiol.">
        <title>Rouxiella badensis sp. nov. and Rouxiella silvae sp. nov. isolated from peat bog soil in Germany and emendation of the genus description.</title>
        <authorList>
            <person name="Le Fleche-Mateos A."/>
            <person name="Kugler J.H."/>
            <person name="Hansen S.H."/>
            <person name="Syldatk C."/>
            <person name="Hausmann R."/>
            <person name="Lomprez F."/>
            <person name="Vandenbogaert M."/>
            <person name="Manuguerra J.C."/>
            <person name="Grimont P.A."/>
        </authorList>
    </citation>
    <scope>NUCLEOTIDE SEQUENCE [LARGE SCALE GENOMIC DNA]</scope>
    <source>
        <strain evidence="6 7">213</strain>
    </source>
</reference>
<feature type="region of interest" description="Disordered" evidence="4">
    <location>
        <begin position="1"/>
        <end position="46"/>
    </location>
</feature>
<evidence type="ECO:0000313" key="6">
    <source>
        <dbReference type="EMBL" id="ORJ19951.1"/>
    </source>
</evidence>
<keyword evidence="2" id="KW-0044">Antibiotic</keyword>
<evidence type="ECO:0000256" key="3">
    <source>
        <dbReference type="ARBA" id="ARBA00023048"/>
    </source>
</evidence>
<name>A0ABX3TXJ4_9GAMM</name>